<dbReference type="InterPro" id="IPR052942">
    <property type="entry name" value="LPS_cholinephosphotransferase"/>
</dbReference>
<dbReference type="Pfam" id="PF04991">
    <property type="entry name" value="LicD"/>
    <property type="match status" value="1"/>
</dbReference>
<proteinExistence type="predicted"/>
<dbReference type="Proteomes" id="UP000214973">
    <property type="component" value="Chromosome 1"/>
</dbReference>
<name>A0A239Y8G7_9FIRM</name>
<dbReference type="GO" id="GO:0009100">
    <property type="term" value="P:glycoprotein metabolic process"/>
    <property type="evidence" value="ECO:0007669"/>
    <property type="project" value="UniProtKB-ARBA"/>
</dbReference>
<dbReference type="EMBL" id="LT906470">
    <property type="protein sequence ID" value="SNV54478.1"/>
    <property type="molecule type" value="Genomic_DNA"/>
</dbReference>
<accession>A0A239Y8G7</accession>
<keyword evidence="3" id="KW-1185">Reference proteome</keyword>
<sequence>MTRLSLQEIQQEELNLLLQFQEFCKKNNLIYYLCGGTLLGAVRHKGFIPWDDDIDVSMPRPDYDRMIQIVRNKETDLQIRAFELGDFEFPYAKLINPNLEIKLEYSTSKAAYLWLDIFPIDGLPDSLKETEVLYKKVHYLLMLLKITKAKLGTGKSFFKKIIKLVIQPLLKLYGEKRLANHLKSLALASPYVDAKWVGGVTWGLNGIGERVPKNEFEKTVLLEFEGVQLPTFSCWETYLQGMYGDYMKLPPEEKRFTHEMKVYRVGTNK</sequence>
<reference evidence="2 3" key="1">
    <citation type="submission" date="2017-06" db="EMBL/GenBank/DDBJ databases">
        <authorList>
            <consortium name="Pathogen Informatics"/>
        </authorList>
    </citation>
    <scope>NUCLEOTIDE SEQUENCE [LARGE SCALE GENOMIC DNA]</scope>
    <source>
        <strain evidence="2 3">NCTC12018</strain>
    </source>
</reference>
<dbReference type="AlphaFoldDB" id="A0A239Y8G7"/>
<dbReference type="RefSeq" id="WP_095064737.1">
    <property type="nucleotide sequence ID" value="NZ_LT906470.1"/>
</dbReference>
<feature type="domain" description="LicD/FKTN/FKRP nucleotidyltransferase" evidence="1">
    <location>
        <begin position="24"/>
        <end position="244"/>
    </location>
</feature>
<gene>
    <name evidence="2" type="ORF">SAMEA44547418_00078</name>
</gene>
<evidence type="ECO:0000259" key="1">
    <source>
        <dbReference type="Pfam" id="PF04991"/>
    </source>
</evidence>
<protein>
    <submittedName>
        <fullName evidence="2">LPS biosynthesis protein</fullName>
    </submittedName>
</protein>
<evidence type="ECO:0000313" key="2">
    <source>
        <dbReference type="EMBL" id="SNV54478.1"/>
    </source>
</evidence>
<dbReference type="PANTHER" id="PTHR43404:SF2">
    <property type="entry name" value="LIPOPOLYSACCHARIDE CHOLINEPHOSPHOTRANSFERASE LICD"/>
    <property type="match status" value="1"/>
</dbReference>
<evidence type="ECO:0000313" key="3">
    <source>
        <dbReference type="Proteomes" id="UP000214973"/>
    </source>
</evidence>
<dbReference type="PANTHER" id="PTHR43404">
    <property type="entry name" value="LIPOPOLYSACCHARIDE CHOLINEPHOSPHOTRANSFERASE LICD"/>
    <property type="match status" value="1"/>
</dbReference>
<dbReference type="InterPro" id="IPR007074">
    <property type="entry name" value="LicD/FKTN/FKRP_NTP_transf"/>
</dbReference>
<dbReference type="KEGG" id="vrm:44547418_00078"/>
<organism evidence="2 3">
    <name type="scientific">Veillonella rodentium</name>
    <dbReference type="NCBI Taxonomy" id="248315"/>
    <lineage>
        <taxon>Bacteria</taxon>
        <taxon>Bacillati</taxon>
        <taxon>Bacillota</taxon>
        <taxon>Negativicutes</taxon>
        <taxon>Veillonellales</taxon>
        <taxon>Veillonellaceae</taxon>
        <taxon>Veillonella</taxon>
    </lineage>
</organism>